<protein>
    <recommendedName>
        <fullName evidence="4">Peptidase S1 domain-containing protein</fullName>
    </recommendedName>
</protein>
<organism evidence="5 6">
    <name type="scientific">Chironomus riparius</name>
    <dbReference type="NCBI Taxonomy" id="315576"/>
    <lineage>
        <taxon>Eukaryota</taxon>
        <taxon>Metazoa</taxon>
        <taxon>Ecdysozoa</taxon>
        <taxon>Arthropoda</taxon>
        <taxon>Hexapoda</taxon>
        <taxon>Insecta</taxon>
        <taxon>Pterygota</taxon>
        <taxon>Neoptera</taxon>
        <taxon>Endopterygota</taxon>
        <taxon>Diptera</taxon>
        <taxon>Nematocera</taxon>
        <taxon>Chironomoidea</taxon>
        <taxon>Chironomidae</taxon>
        <taxon>Chironominae</taxon>
        <taxon>Chironomus</taxon>
    </lineage>
</organism>
<dbReference type="Gene3D" id="2.40.10.10">
    <property type="entry name" value="Trypsin-like serine proteases"/>
    <property type="match status" value="1"/>
</dbReference>
<evidence type="ECO:0000256" key="3">
    <source>
        <dbReference type="ARBA" id="ARBA00024195"/>
    </source>
</evidence>
<dbReference type="AlphaFoldDB" id="A0A9N9SAA1"/>
<dbReference type="FunFam" id="2.40.10.10:FF:000002">
    <property type="entry name" value="Transmembrane protease serine"/>
    <property type="match status" value="1"/>
</dbReference>
<dbReference type="InterPro" id="IPR009003">
    <property type="entry name" value="Peptidase_S1_PA"/>
</dbReference>
<evidence type="ECO:0000313" key="5">
    <source>
        <dbReference type="EMBL" id="CAG9811691.1"/>
    </source>
</evidence>
<dbReference type="InterPro" id="IPR043504">
    <property type="entry name" value="Peptidase_S1_PA_chymotrypsin"/>
</dbReference>
<dbReference type="SMART" id="SM00020">
    <property type="entry name" value="Tryp_SPc"/>
    <property type="match status" value="1"/>
</dbReference>
<dbReference type="InterPro" id="IPR051487">
    <property type="entry name" value="Ser/Thr_Proteases_Immune/Dev"/>
</dbReference>
<dbReference type="PRINTS" id="PR00722">
    <property type="entry name" value="CHYMOTRYPSIN"/>
</dbReference>
<evidence type="ECO:0000256" key="1">
    <source>
        <dbReference type="ARBA" id="ARBA00023157"/>
    </source>
</evidence>
<keyword evidence="1" id="KW-1015">Disulfide bond</keyword>
<sequence>MSGILNYNSYGTNATITSPISTGINVETVSPTFCVKPDLLELCCPTTGYQCGVSFPPVSSAAAPPAGRAKYGQFPWETIIFTYNKQFYVGAGVLIDQFHVMSVAHRFERFPASNTTFKVRLGVWDTSSMNVPFPYLELNVSKVFVHPKYNKTNLKNDLIVLRLTSPVPLGRYPTITTACLPAKPIPAPTRCWISGFGQNDFVNGTNQAIMKAVDVPLIDSTDCQNRLRQTALKRTFILDKESFLCAGGEVGKDACTGDGGAPLVCNVAGQWYVQGLVAWGLNCGQNIPGVYVNVSSFIPWIRSVTTLK</sequence>
<gene>
    <name evidence="5" type="ORF">CHIRRI_LOCUS14498</name>
</gene>
<evidence type="ECO:0000259" key="4">
    <source>
        <dbReference type="PROSITE" id="PS50240"/>
    </source>
</evidence>
<evidence type="ECO:0000313" key="6">
    <source>
        <dbReference type="Proteomes" id="UP001153620"/>
    </source>
</evidence>
<dbReference type="CDD" id="cd00190">
    <property type="entry name" value="Tryp_SPc"/>
    <property type="match status" value="1"/>
</dbReference>
<dbReference type="Proteomes" id="UP001153620">
    <property type="component" value="Chromosome 4"/>
</dbReference>
<feature type="domain" description="Peptidase S1" evidence="4">
    <location>
        <begin position="58"/>
        <end position="306"/>
    </location>
</feature>
<comment type="similarity">
    <text evidence="3">Belongs to the peptidase S1 family. CLIP subfamily.</text>
</comment>
<dbReference type="SUPFAM" id="SSF50494">
    <property type="entry name" value="Trypsin-like serine proteases"/>
    <property type="match status" value="1"/>
</dbReference>
<dbReference type="OrthoDB" id="6656697at2759"/>
<reference evidence="5" key="1">
    <citation type="submission" date="2022-01" db="EMBL/GenBank/DDBJ databases">
        <authorList>
            <person name="King R."/>
        </authorList>
    </citation>
    <scope>NUCLEOTIDE SEQUENCE</scope>
</reference>
<evidence type="ECO:0000256" key="2">
    <source>
        <dbReference type="ARBA" id="ARBA00023180"/>
    </source>
</evidence>
<dbReference type="Pfam" id="PF00089">
    <property type="entry name" value="Trypsin"/>
    <property type="match status" value="1"/>
</dbReference>
<proteinExistence type="inferred from homology"/>
<keyword evidence="6" id="KW-1185">Reference proteome</keyword>
<dbReference type="InterPro" id="IPR001314">
    <property type="entry name" value="Peptidase_S1A"/>
</dbReference>
<dbReference type="InterPro" id="IPR001254">
    <property type="entry name" value="Trypsin_dom"/>
</dbReference>
<name>A0A9N9SAA1_9DIPT</name>
<dbReference type="EMBL" id="OU895880">
    <property type="protein sequence ID" value="CAG9811691.1"/>
    <property type="molecule type" value="Genomic_DNA"/>
</dbReference>
<keyword evidence="2" id="KW-0325">Glycoprotein</keyword>
<dbReference type="PROSITE" id="PS50240">
    <property type="entry name" value="TRYPSIN_DOM"/>
    <property type="match status" value="1"/>
</dbReference>
<reference evidence="5" key="2">
    <citation type="submission" date="2022-10" db="EMBL/GenBank/DDBJ databases">
        <authorList>
            <consortium name="ENA_rothamsted_submissions"/>
            <consortium name="culmorum"/>
            <person name="King R."/>
        </authorList>
    </citation>
    <scope>NUCLEOTIDE SEQUENCE</scope>
</reference>
<accession>A0A9N9SAA1</accession>
<dbReference type="GO" id="GO:0004252">
    <property type="term" value="F:serine-type endopeptidase activity"/>
    <property type="evidence" value="ECO:0007669"/>
    <property type="project" value="InterPro"/>
</dbReference>
<dbReference type="GO" id="GO:0006508">
    <property type="term" value="P:proteolysis"/>
    <property type="evidence" value="ECO:0007669"/>
    <property type="project" value="InterPro"/>
</dbReference>
<dbReference type="PANTHER" id="PTHR24256">
    <property type="entry name" value="TRYPTASE-RELATED"/>
    <property type="match status" value="1"/>
</dbReference>